<reference evidence="1 2" key="1">
    <citation type="submission" date="2022-05" db="EMBL/GenBank/DDBJ databases">
        <title>A multi-omics perspective on studying reproductive biology in Daphnia sinensis.</title>
        <authorList>
            <person name="Jia J."/>
        </authorList>
    </citation>
    <scope>NUCLEOTIDE SEQUENCE [LARGE SCALE GENOMIC DNA]</scope>
    <source>
        <strain evidence="1 2">WSL</strain>
    </source>
</reference>
<keyword evidence="2" id="KW-1185">Reference proteome</keyword>
<accession>A0AAD5LKY3</accession>
<dbReference type="EMBL" id="WJBH02000001">
    <property type="protein sequence ID" value="KAI9564626.1"/>
    <property type="molecule type" value="Genomic_DNA"/>
</dbReference>
<evidence type="ECO:0000313" key="2">
    <source>
        <dbReference type="Proteomes" id="UP000820818"/>
    </source>
</evidence>
<proteinExistence type="predicted"/>
<name>A0AAD5LKY3_9CRUS</name>
<sequence length="68" mass="7372">MPSSPHPACVHMNTVIYATPADETRPPAVATVYIKERAHAAQGVQSLLVFDPVKAYTLILSVYSVFLS</sequence>
<comment type="caution">
    <text evidence="1">The sequence shown here is derived from an EMBL/GenBank/DDBJ whole genome shotgun (WGS) entry which is preliminary data.</text>
</comment>
<dbReference type="Proteomes" id="UP000820818">
    <property type="component" value="Linkage Group LG1"/>
</dbReference>
<dbReference type="AlphaFoldDB" id="A0AAD5LKY3"/>
<organism evidence="1 2">
    <name type="scientific">Daphnia sinensis</name>
    <dbReference type="NCBI Taxonomy" id="1820382"/>
    <lineage>
        <taxon>Eukaryota</taxon>
        <taxon>Metazoa</taxon>
        <taxon>Ecdysozoa</taxon>
        <taxon>Arthropoda</taxon>
        <taxon>Crustacea</taxon>
        <taxon>Branchiopoda</taxon>
        <taxon>Diplostraca</taxon>
        <taxon>Cladocera</taxon>
        <taxon>Anomopoda</taxon>
        <taxon>Daphniidae</taxon>
        <taxon>Daphnia</taxon>
        <taxon>Daphnia similis group</taxon>
    </lineage>
</organism>
<evidence type="ECO:0000313" key="1">
    <source>
        <dbReference type="EMBL" id="KAI9564626.1"/>
    </source>
</evidence>
<protein>
    <submittedName>
        <fullName evidence="1">Uncharacterized protein</fullName>
    </submittedName>
</protein>
<gene>
    <name evidence="1" type="ORF">GHT06_008367</name>
</gene>